<dbReference type="STRING" id="1798.AWC30_01005"/>
<feature type="transmembrane region" description="Helical" evidence="18">
    <location>
        <begin position="421"/>
        <end position="440"/>
    </location>
</feature>
<dbReference type="RefSeq" id="WP_085109970.1">
    <property type="nucleotide sequence ID" value="NZ_JACKSN010000156.1"/>
</dbReference>
<feature type="compositionally biased region" description="Low complexity" evidence="17">
    <location>
        <begin position="276"/>
        <end position="285"/>
    </location>
</feature>
<dbReference type="FunFam" id="3.40.50.300:FF:000221">
    <property type="entry name" value="Multidrug ABC transporter ATP-binding protein"/>
    <property type="match status" value="1"/>
</dbReference>
<dbReference type="SMART" id="SM00382">
    <property type="entry name" value="AAA"/>
    <property type="match status" value="1"/>
</dbReference>
<evidence type="ECO:0000256" key="12">
    <source>
        <dbReference type="ARBA" id="ARBA00022989"/>
    </source>
</evidence>
<feature type="transmembrane region" description="Helical" evidence="18">
    <location>
        <begin position="446"/>
        <end position="466"/>
    </location>
</feature>
<feature type="domain" description="ABC transmembrane type-1" evidence="20">
    <location>
        <begin position="307"/>
        <end position="589"/>
    </location>
</feature>
<dbReference type="Pfam" id="PF08021">
    <property type="entry name" value="FAD_binding_9"/>
    <property type="match status" value="1"/>
</dbReference>
<keyword evidence="7 18" id="KW-0812">Transmembrane</keyword>
<gene>
    <name evidence="22" type="ORF">AWC30_01005</name>
</gene>
<evidence type="ECO:0000256" key="18">
    <source>
        <dbReference type="SAM" id="Phobius"/>
    </source>
</evidence>
<feature type="transmembrane region" description="Helical" evidence="18">
    <location>
        <begin position="541"/>
        <end position="558"/>
    </location>
</feature>
<keyword evidence="23" id="KW-1185">Reference proteome</keyword>
<dbReference type="InterPro" id="IPR003439">
    <property type="entry name" value="ABC_transporter-like_ATP-bd"/>
</dbReference>
<sequence length="869" mass="92582">MARGLQGMVLRGFGARDHLATVVETVMLAPHFVRVRMTSPTLFDDAAPEPAAWLRFWFPDPDGSATEFQRAYTLTETDPATGAFAVDMLMHEPAGPASRWARAAAAGDTIAVMSMMGSTRFVVPDEQPAGYLLIGDAASIPGINGIIGTVPDDVPVELYLEQHDDADPLIPLAAHPRLRTHWVARRGPTSLAEAIEARDWSNWYAWATPEAGSLKHVRTRLRDTFGFPKSEVHAHAYWSAGRAMGTLRSTAAETPAETPVEPAPATADAPAPPATPAETAAAAPPVAGTWKAQGAGRLLRPLRTQVALAGVLQAVITLTELAPFVLLVELARRLLAGDPPERLWPIGVAAVVLLGGGALLGAALTLWLHVVDARFARDVRNRLLGKLARLPLGWFTARGSGSIKQLVNDDTLALHYLVTHAIPDAVAAVVAPLAVLGYLFVVDWRLGLLLLGPVLVYLVLMSVMSVQSSSRITQAQHWSETMNTEAGAYLAAQPVIRVFGGAAASTFRARLGEYLEFLVGWQRPLTGKKTLMDLVTRPSTFLWLIVTAGTLLVVAGRMDPLTVLPFLVLGTTFGTRLLGIGYGLGGISAGLLAARRLQAAFDEPELTVAPDTRADGGAVPGAAAVEFDAVTFGYRPGVPVLHDVTLQLPPGTVTALVGPSGSGKSTLAALVARFHDVDAGAIRIGGRDIRGRSADELYREVGFVLQDTQLVRGSVFDNIALAVPDAPAEAVHAAARDAQIHDRILALPDGYHTVLDADSTLSGGERQRLTIARALLADTPVLILDEATAFADPESEYLVQQALTRLTANRTVLVIAHRLHTITGADQIAVLDHGRIVERGTHDELVAAGGRYQRLWRSGQAGRLAEATR</sequence>
<evidence type="ECO:0000313" key="23">
    <source>
        <dbReference type="Proteomes" id="UP000193090"/>
    </source>
</evidence>
<dbReference type="SUPFAM" id="SSF63380">
    <property type="entry name" value="Riboflavin synthase domain-like"/>
    <property type="match status" value="1"/>
</dbReference>
<dbReference type="AlphaFoldDB" id="A0A1X2EJT7"/>
<evidence type="ECO:0000256" key="8">
    <source>
        <dbReference type="ARBA" id="ARBA00022741"/>
    </source>
</evidence>
<dbReference type="PROSITE" id="PS00211">
    <property type="entry name" value="ABC_TRANSPORTER_1"/>
    <property type="match status" value="1"/>
</dbReference>
<dbReference type="PANTHER" id="PTHR24221:SF654">
    <property type="entry name" value="ATP-BINDING CASSETTE SUB-FAMILY B MEMBER 6"/>
    <property type="match status" value="1"/>
</dbReference>
<dbReference type="OrthoDB" id="9806127at2"/>
<evidence type="ECO:0000256" key="17">
    <source>
        <dbReference type="SAM" id="MobiDB-lite"/>
    </source>
</evidence>
<dbReference type="CDD" id="cd06193">
    <property type="entry name" value="siderophore_interacting"/>
    <property type="match status" value="1"/>
</dbReference>
<feature type="domain" description="ABC transporter" evidence="19">
    <location>
        <begin position="625"/>
        <end position="858"/>
    </location>
</feature>
<evidence type="ECO:0000256" key="15">
    <source>
        <dbReference type="ARBA" id="ARBA00023467"/>
    </source>
</evidence>
<evidence type="ECO:0000313" key="22">
    <source>
        <dbReference type="EMBL" id="ORX04605.1"/>
    </source>
</evidence>
<evidence type="ECO:0000259" key="19">
    <source>
        <dbReference type="PROSITE" id="PS50893"/>
    </source>
</evidence>
<dbReference type="GO" id="GO:0005886">
    <property type="term" value="C:plasma membrane"/>
    <property type="evidence" value="ECO:0007669"/>
    <property type="project" value="UniProtKB-SubCell"/>
</dbReference>
<evidence type="ECO:0000259" key="21">
    <source>
        <dbReference type="PROSITE" id="PS51384"/>
    </source>
</evidence>
<dbReference type="PROSITE" id="PS50893">
    <property type="entry name" value="ABC_TRANSPORTER_2"/>
    <property type="match status" value="1"/>
</dbReference>
<dbReference type="GO" id="GO:0140359">
    <property type="term" value="F:ABC-type transporter activity"/>
    <property type="evidence" value="ECO:0007669"/>
    <property type="project" value="InterPro"/>
</dbReference>
<feature type="transmembrane region" description="Helical" evidence="18">
    <location>
        <begin position="346"/>
        <end position="370"/>
    </location>
</feature>
<evidence type="ECO:0000256" key="7">
    <source>
        <dbReference type="ARBA" id="ARBA00022692"/>
    </source>
</evidence>
<dbReference type="SUPFAM" id="SSF90123">
    <property type="entry name" value="ABC transporter transmembrane region"/>
    <property type="match status" value="1"/>
</dbReference>
<evidence type="ECO:0000256" key="16">
    <source>
        <dbReference type="ARBA" id="ARBA00023488"/>
    </source>
</evidence>
<accession>A0A1X2EJT7</accession>
<dbReference type="InterPro" id="IPR036640">
    <property type="entry name" value="ABC1_TM_sf"/>
</dbReference>
<dbReference type="EMBL" id="LQPZ01000023">
    <property type="protein sequence ID" value="ORX04605.1"/>
    <property type="molecule type" value="Genomic_DNA"/>
</dbReference>
<dbReference type="InterPro" id="IPR039421">
    <property type="entry name" value="Type_1_exporter"/>
</dbReference>
<feature type="transmembrane region" description="Helical" evidence="18">
    <location>
        <begin position="564"/>
        <end position="587"/>
    </location>
</feature>
<evidence type="ECO:0000256" key="5">
    <source>
        <dbReference type="ARBA" id="ARBA00022519"/>
    </source>
</evidence>
<dbReference type="InterPro" id="IPR039261">
    <property type="entry name" value="FNR_nucleotide-bd"/>
</dbReference>
<dbReference type="InterPro" id="IPR011527">
    <property type="entry name" value="ABC1_TM_dom"/>
</dbReference>
<dbReference type="GO" id="GO:0005524">
    <property type="term" value="F:ATP binding"/>
    <property type="evidence" value="ECO:0007669"/>
    <property type="project" value="UniProtKB-KW"/>
</dbReference>
<dbReference type="PROSITE" id="PS51384">
    <property type="entry name" value="FAD_FR"/>
    <property type="match status" value="1"/>
</dbReference>
<evidence type="ECO:0000256" key="2">
    <source>
        <dbReference type="ARBA" id="ARBA00004429"/>
    </source>
</evidence>
<dbReference type="SUPFAM" id="SSF52540">
    <property type="entry name" value="P-loop containing nucleoside triphosphate hydrolases"/>
    <property type="match status" value="1"/>
</dbReference>
<dbReference type="Gene3D" id="2.40.30.10">
    <property type="entry name" value="Translation factors"/>
    <property type="match status" value="1"/>
</dbReference>
<evidence type="ECO:0000256" key="10">
    <source>
        <dbReference type="ARBA" id="ARBA00022840"/>
    </source>
</evidence>
<comment type="subcellular location">
    <subcellularLocation>
        <location evidence="2">Cell inner membrane</location>
        <topology evidence="2">Multi-pass membrane protein</topology>
    </subcellularLocation>
</comment>
<dbReference type="PANTHER" id="PTHR24221">
    <property type="entry name" value="ATP-BINDING CASSETTE SUB-FAMILY B"/>
    <property type="match status" value="1"/>
</dbReference>
<keyword evidence="3" id="KW-0813">Transport</keyword>
<feature type="compositionally biased region" description="Low complexity" evidence="17">
    <location>
        <begin position="250"/>
        <end position="269"/>
    </location>
</feature>
<keyword evidence="5" id="KW-0997">Cell inner membrane</keyword>
<comment type="similarity">
    <text evidence="14">Belongs to the ABC transporter superfamily. Siderophore-Fe(3+) uptake transporter (SIUT) (TC 3.A.1.21) family.</text>
</comment>
<dbReference type="Pfam" id="PF04954">
    <property type="entry name" value="SIP"/>
    <property type="match status" value="1"/>
</dbReference>
<evidence type="ECO:0000259" key="20">
    <source>
        <dbReference type="PROSITE" id="PS50929"/>
    </source>
</evidence>
<proteinExistence type="inferred from homology"/>
<evidence type="ECO:0000256" key="4">
    <source>
        <dbReference type="ARBA" id="ARBA00022475"/>
    </source>
</evidence>
<dbReference type="Gene3D" id="1.20.1560.10">
    <property type="entry name" value="ABC transporter type 1, transmembrane domain"/>
    <property type="match status" value="1"/>
</dbReference>
<dbReference type="InterPro" id="IPR017871">
    <property type="entry name" value="ABC_transporter-like_CS"/>
</dbReference>
<keyword evidence="10" id="KW-0067">ATP-binding</keyword>
<reference evidence="22 23" key="1">
    <citation type="submission" date="2016-01" db="EMBL/GenBank/DDBJ databases">
        <title>The new phylogeny of the genus Mycobacterium.</title>
        <authorList>
            <person name="Tarcisio F."/>
            <person name="Conor M."/>
            <person name="Antonella G."/>
            <person name="Elisabetta G."/>
            <person name="Giulia F.S."/>
            <person name="Sara T."/>
            <person name="Anna F."/>
            <person name="Clotilde B."/>
            <person name="Roberto B."/>
            <person name="Veronica D.S."/>
            <person name="Fabio R."/>
            <person name="Monica P."/>
            <person name="Olivier J."/>
            <person name="Enrico T."/>
            <person name="Nicola S."/>
        </authorList>
    </citation>
    <scope>NUCLEOTIDE SEQUENCE [LARGE SCALE GENOMIC DNA]</scope>
    <source>
        <strain evidence="22 23">DSM 44153</strain>
    </source>
</reference>
<dbReference type="Pfam" id="PF00005">
    <property type="entry name" value="ABC_tran"/>
    <property type="match status" value="1"/>
</dbReference>
<name>A0A1X2EJT7_9MYCO</name>
<evidence type="ECO:0000256" key="14">
    <source>
        <dbReference type="ARBA" id="ARBA00023455"/>
    </source>
</evidence>
<dbReference type="GO" id="GO:0016887">
    <property type="term" value="F:ATP hydrolysis activity"/>
    <property type="evidence" value="ECO:0007669"/>
    <property type="project" value="InterPro"/>
</dbReference>
<feature type="transmembrane region" description="Helical" evidence="18">
    <location>
        <begin position="306"/>
        <end position="326"/>
    </location>
</feature>
<comment type="cofactor">
    <cofactor evidence="1">
        <name>FAD</name>
        <dbReference type="ChEBI" id="CHEBI:57692"/>
    </cofactor>
</comment>
<keyword evidence="8" id="KW-0547">Nucleotide-binding</keyword>
<dbReference type="Pfam" id="PF00664">
    <property type="entry name" value="ABC_membrane"/>
    <property type="match status" value="1"/>
</dbReference>
<protein>
    <recommendedName>
        <fullName evidence="16">Mycobactin import ATP-binding/permease protein IrtA</fullName>
    </recommendedName>
</protein>
<evidence type="ECO:0000256" key="13">
    <source>
        <dbReference type="ARBA" id="ARBA00023136"/>
    </source>
</evidence>
<dbReference type="InterPro" id="IPR017927">
    <property type="entry name" value="FAD-bd_FR_type"/>
</dbReference>
<evidence type="ECO:0000256" key="6">
    <source>
        <dbReference type="ARBA" id="ARBA00022630"/>
    </source>
</evidence>
<dbReference type="GO" id="GO:0034040">
    <property type="term" value="F:ATPase-coupled lipid transmembrane transporter activity"/>
    <property type="evidence" value="ECO:0007669"/>
    <property type="project" value="TreeGrafter"/>
</dbReference>
<evidence type="ECO:0000256" key="3">
    <source>
        <dbReference type="ARBA" id="ARBA00022448"/>
    </source>
</evidence>
<feature type="domain" description="FAD-binding FR-type" evidence="21">
    <location>
        <begin position="15"/>
        <end position="124"/>
    </location>
</feature>
<keyword evidence="12 18" id="KW-1133">Transmembrane helix</keyword>
<keyword evidence="13 18" id="KW-0472">Membrane</keyword>
<dbReference type="InterPro" id="IPR027417">
    <property type="entry name" value="P-loop_NTPase"/>
</dbReference>
<dbReference type="Proteomes" id="UP000193090">
    <property type="component" value="Unassembled WGS sequence"/>
</dbReference>
<dbReference type="InterPro" id="IPR017938">
    <property type="entry name" value="Riboflavin_synthase-like_b-brl"/>
</dbReference>
<dbReference type="InterPro" id="IPR007037">
    <property type="entry name" value="SIP_rossman_dom"/>
</dbReference>
<dbReference type="Gene3D" id="3.40.50.80">
    <property type="entry name" value="Nucleotide-binding domain of ferredoxin-NADP reductase (FNR) module"/>
    <property type="match status" value="1"/>
</dbReference>
<keyword evidence="6" id="KW-0285">Flavoprotein</keyword>
<keyword evidence="4" id="KW-1003">Cell membrane</keyword>
<comment type="subunit">
    <text evidence="15">Forms a heterodimer with IrtB.</text>
</comment>
<keyword evidence="9" id="KW-0274">FAD</keyword>
<keyword evidence="11" id="KW-1278">Translocase</keyword>
<dbReference type="GO" id="GO:0016491">
    <property type="term" value="F:oxidoreductase activity"/>
    <property type="evidence" value="ECO:0007669"/>
    <property type="project" value="InterPro"/>
</dbReference>
<organism evidence="22 23">
    <name type="scientific">Mycolicibacillus trivialis</name>
    <dbReference type="NCBI Taxonomy" id="1798"/>
    <lineage>
        <taxon>Bacteria</taxon>
        <taxon>Bacillati</taxon>
        <taxon>Actinomycetota</taxon>
        <taxon>Actinomycetes</taxon>
        <taxon>Mycobacteriales</taxon>
        <taxon>Mycobacteriaceae</taxon>
        <taxon>Mycolicibacillus</taxon>
    </lineage>
</organism>
<evidence type="ECO:0000256" key="11">
    <source>
        <dbReference type="ARBA" id="ARBA00022967"/>
    </source>
</evidence>
<dbReference type="InterPro" id="IPR003593">
    <property type="entry name" value="AAA+_ATPase"/>
</dbReference>
<evidence type="ECO:0000256" key="9">
    <source>
        <dbReference type="ARBA" id="ARBA00022827"/>
    </source>
</evidence>
<feature type="region of interest" description="Disordered" evidence="17">
    <location>
        <begin position="250"/>
        <end position="285"/>
    </location>
</feature>
<comment type="caution">
    <text evidence="22">The sequence shown here is derived from an EMBL/GenBank/DDBJ whole genome shotgun (WGS) entry which is preliminary data.</text>
</comment>
<evidence type="ECO:0000256" key="1">
    <source>
        <dbReference type="ARBA" id="ARBA00001974"/>
    </source>
</evidence>
<dbReference type="Gene3D" id="3.40.50.300">
    <property type="entry name" value="P-loop containing nucleotide triphosphate hydrolases"/>
    <property type="match status" value="1"/>
</dbReference>
<dbReference type="InterPro" id="IPR013113">
    <property type="entry name" value="SIP_FAD-bd"/>
</dbReference>
<dbReference type="PROSITE" id="PS50929">
    <property type="entry name" value="ABC_TM1F"/>
    <property type="match status" value="1"/>
</dbReference>